<dbReference type="Pfam" id="PF00664">
    <property type="entry name" value="ABC_membrane"/>
    <property type="match status" value="1"/>
</dbReference>
<dbReference type="Gene3D" id="1.20.1560.10">
    <property type="entry name" value="ABC transporter type 1, transmembrane domain"/>
    <property type="match status" value="1"/>
</dbReference>
<dbReference type="OrthoDB" id="9806127at2"/>
<proteinExistence type="inferred from homology"/>
<dbReference type="GO" id="GO:0005524">
    <property type="term" value="F:ATP binding"/>
    <property type="evidence" value="ECO:0007669"/>
    <property type="project" value="UniProtKB-KW"/>
</dbReference>
<dbReference type="InterPro" id="IPR003439">
    <property type="entry name" value="ABC_transporter-like_ATP-bd"/>
</dbReference>
<dbReference type="PANTHER" id="PTHR24221">
    <property type="entry name" value="ATP-BINDING CASSETTE SUB-FAMILY B"/>
    <property type="match status" value="1"/>
</dbReference>
<comment type="subcellular location">
    <subcellularLocation>
        <location evidence="1">Cell membrane</location>
        <topology evidence="1">Multi-pass membrane protein</topology>
    </subcellularLocation>
</comment>
<accession>A0A0J7YWV8</accession>
<dbReference type="RefSeq" id="WP_048586551.1">
    <property type="nucleotide sequence ID" value="NZ_LFNT01000087.1"/>
</dbReference>
<evidence type="ECO:0000256" key="4">
    <source>
        <dbReference type="ARBA" id="ARBA00022692"/>
    </source>
</evidence>
<feature type="transmembrane region" description="Helical" evidence="10">
    <location>
        <begin position="248"/>
        <end position="271"/>
    </location>
</feature>
<dbReference type="InterPro" id="IPR036640">
    <property type="entry name" value="ABC1_TM_sf"/>
</dbReference>
<sequence length="602" mass="63927">MSEPVSRESLAQSLRHALHVSPELVRGVGLTLAIGVVATAGRVAVPFTLRETVDNGLRAAGGPDPEHVEAMVAVGALGILLTGAAGYLMNTRMLKAAENALAKMRTAAFRRIHRLPLTSEDAERRGSLVARVTTDIDTMSTFLQGGGLVLVLSLGQLTVATVLMLAYSWQLTLLVWLCFLPLFLWLPSLQRRVARAYAAVRARMADMMSALSEAIAGATAIEVFGAQAHVRHRVDEAISQHEREAVRALGTGAAGFSCGVLLSGLVVALIVGVGGWGAFPGLTLGELLAFVFLVQLFTVPLQYGTEMLNDLQNAASGWRRVAAILTASPELPEPPVMPGPRRELPPGPVAVRLDRVVHAYAGGEPVLHDVSLELRAGSKTAIVGETGSGKSTIGKLLTRLMDPTAGHVLLDGTDARDTPLATLRQRVTLVPQDGFLFSGTLLENLTWGRPHLTSDQVGEALRELGLDDWPATLPAGLATQVGPRGQNLSAGERQLVGLVRAHLVDSDLLVLDEATSAVDPALETRLRKTMDAASRSRTLVTIAHRLAAAETADLVVVVHEGRVVDCGTHTELAERCADYQRLLAGWTRRGTAGASDTEGELP</sequence>
<dbReference type="SMART" id="SM00382">
    <property type="entry name" value="AAA"/>
    <property type="match status" value="1"/>
</dbReference>
<dbReference type="FunFam" id="3.40.50.300:FF:000299">
    <property type="entry name" value="ABC transporter ATP-binding protein/permease"/>
    <property type="match status" value="1"/>
</dbReference>
<dbReference type="CDD" id="cd07346">
    <property type="entry name" value="ABC_6TM_exporters"/>
    <property type="match status" value="1"/>
</dbReference>
<keyword evidence="2" id="KW-0813">Transport</keyword>
<feature type="domain" description="ABC transmembrane type-1" evidence="12">
    <location>
        <begin position="30"/>
        <end position="313"/>
    </location>
</feature>
<evidence type="ECO:0000259" key="11">
    <source>
        <dbReference type="PROSITE" id="PS50893"/>
    </source>
</evidence>
<comment type="caution">
    <text evidence="13">The sequence shown here is derived from an EMBL/GenBank/DDBJ whole genome shotgun (WGS) entry which is preliminary data.</text>
</comment>
<keyword evidence="5" id="KW-0547">Nucleotide-binding</keyword>
<dbReference type="PROSITE" id="PS50929">
    <property type="entry name" value="ABC_TM1F"/>
    <property type="match status" value="1"/>
</dbReference>
<dbReference type="InterPro" id="IPR003593">
    <property type="entry name" value="AAA+_ATPase"/>
</dbReference>
<gene>
    <name evidence="13" type="ORF">ACM01_40885</name>
</gene>
<comment type="similarity">
    <text evidence="9">Belongs to the ABC transporter superfamily. Lipid exporter (TC 3.A.1.106) family.</text>
</comment>
<feature type="transmembrane region" description="Helical" evidence="10">
    <location>
        <begin position="70"/>
        <end position="89"/>
    </location>
</feature>
<dbReference type="SUPFAM" id="SSF90123">
    <property type="entry name" value="ABC transporter transmembrane region"/>
    <property type="match status" value="1"/>
</dbReference>
<protein>
    <recommendedName>
        <fullName evidence="15">ABC transporter ATP-binding protein</fullName>
    </recommendedName>
</protein>
<dbReference type="SUPFAM" id="SSF52540">
    <property type="entry name" value="P-loop containing nucleoside triphosphate hydrolases"/>
    <property type="match status" value="1"/>
</dbReference>
<dbReference type="Gene3D" id="3.40.50.300">
    <property type="entry name" value="P-loop containing nucleotide triphosphate hydrolases"/>
    <property type="match status" value="1"/>
</dbReference>
<keyword evidence="4 10" id="KW-0812">Transmembrane</keyword>
<feature type="transmembrane region" description="Helical" evidence="10">
    <location>
        <begin position="173"/>
        <end position="189"/>
    </location>
</feature>
<dbReference type="Proteomes" id="UP000037432">
    <property type="component" value="Unassembled WGS sequence"/>
</dbReference>
<evidence type="ECO:0000256" key="10">
    <source>
        <dbReference type="SAM" id="Phobius"/>
    </source>
</evidence>
<dbReference type="GO" id="GO:0140359">
    <property type="term" value="F:ABC-type transporter activity"/>
    <property type="evidence" value="ECO:0007669"/>
    <property type="project" value="InterPro"/>
</dbReference>
<evidence type="ECO:0000256" key="7">
    <source>
        <dbReference type="ARBA" id="ARBA00022989"/>
    </source>
</evidence>
<feature type="transmembrane region" description="Helical" evidence="10">
    <location>
        <begin position="277"/>
        <end position="299"/>
    </location>
</feature>
<keyword evidence="6" id="KW-0067">ATP-binding</keyword>
<dbReference type="AlphaFoldDB" id="A0A0J7YWV8"/>
<keyword evidence="3" id="KW-1003">Cell membrane</keyword>
<organism evidence="13 14">
    <name type="scientific">Streptomyces viridochromogenes</name>
    <dbReference type="NCBI Taxonomy" id="1938"/>
    <lineage>
        <taxon>Bacteria</taxon>
        <taxon>Bacillati</taxon>
        <taxon>Actinomycetota</taxon>
        <taxon>Actinomycetes</taxon>
        <taxon>Kitasatosporales</taxon>
        <taxon>Streptomycetaceae</taxon>
        <taxon>Streptomyces</taxon>
    </lineage>
</organism>
<keyword evidence="8 10" id="KW-0472">Membrane</keyword>
<name>A0A0J7YWV8_STRVR</name>
<dbReference type="GO" id="GO:0034040">
    <property type="term" value="F:ATPase-coupled lipid transmembrane transporter activity"/>
    <property type="evidence" value="ECO:0007669"/>
    <property type="project" value="TreeGrafter"/>
</dbReference>
<keyword evidence="7 10" id="KW-1133">Transmembrane helix</keyword>
<evidence type="ECO:0000256" key="2">
    <source>
        <dbReference type="ARBA" id="ARBA00022448"/>
    </source>
</evidence>
<feature type="domain" description="ABC transporter" evidence="11">
    <location>
        <begin position="351"/>
        <end position="585"/>
    </location>
</feature>
<evidence type="ECO:0000256" key="8">
    <source>
        <dbReference type="ARBA" id="ARBA00023136"/>
    </source>
</evidence>
<dbReference type="InterPro" id="IPR039421">
    <property type="entry name" value="Type_1_exporter"/>
</dbReference>
<dbReference type="GO" id="GO:0005886">
    <property type="term" value="C:plasma membrane"/>
    <property type="evidence" value="ECO:0007669"/>
    <property type="project" value="UniProtKB-SubCell"/>
</dbReference>
<evidence type="ECO:0000256" key="5">
    <source>
        <dbReference type="ARBA" id="ARBA00022741"/>
    </source>
</evidence>
<dbReference type="GO" id="GO:0016887">
    <property type="term" value="F:ATP hydrolysis activity"/>
    <property type="evidence" value="ECO:0007669"/>
    <property type="project" value="InterPro"/>
</dbReference>
<evidence type="ECO:0000313" key="14">
    <source>
        <dbReference type="Proteomes" id="UP000037432"/>
    </source>
</evidence>
<feature type="transmembrane region" description="Helical" evidence="10">
    <location>
        <begin position="24"/>
        <end position="45"/>
    </location>
</feature>
<dbReference type="InterPro" id="IPR027417">
    <property type="entry name" value="P-loop_NTPase"/>
</dbReference>
<dbReference type="EMBL" id="LFNT01000087">
    <property type="protein sequence ID" value="KMS67957.1"/>
    <property type="molecule type" value="Genomic_DNA"/>
</dbReference>
<evidence type="ECO:0000313" key="13">
    <source>
        <dbReference type="EMBL" id="KMS67957.1"/>
    </source>
</evidence>
<dbReference type="PROSITE" id="PS50893">
    <property type="entry name" value="ABC_TRANSPORTER_2"/>
    <property type="match status" value="1"/>
</dbReference>
<dbReference type="InterPro" id="IPR011527">
    <property type="entry name" value="ABC1_TM_dom"/>
</dbReference>
<evidence type="ECO:0000256" key="9">
    <source>
        <dbReference type="ARBA" id="ARBA00061644"/>
    </source>
</evidence>
<reference evidence="13 14" key="1">
    <citation type="submission" date="2015-06" db="EMBL/GenBank/DDBJ databases">
        <authorList>
            <person name="Ju K.-S."/>
            <person name="Doroghazi J.R."/>
            <person name="Metcalf W.W."/>
        </authorList>
    </citation>
    <scope>NUCLEOTIDE SEQUENCE [LARGE SCALE GENOMIC DNA]</scope>
    <source>
        <strain evidence="13 14">NRRL 3414</strain>
    </source>
</reference>
<evidence type="ECO:0000256" key="1">
    <source>
        <dbReference type="ARBA" id="ARBA00004651"/>
    </source>
</evidence>
<evidence type="ECO:0000256" key="6">
    <source>
        <dbReference type="ARBA" id="ARBA00022840"/>
    </source>
</evidence>
<feature type="transmembrane region" description="Helical" evidence="10">
    <location>
        <begin position="148"/>
        <end position="167"/>
    </location>
</feature>
<dbReference type="Pfam" id="PF00005">
    <property type="entry name" value="ABC_tran"/>
    <property type="match status" value="1"/>
</dbReference>
<dbReference type="PATRIC" id="fig|1938.3.peg.9504"/>
<evidence type="ECO:0008006" key="15">
    <source>
        <dbReference type="Google" id="ProtNLM"/>
    </source>
</evidence>
<evidence type="ECO:0000256" key="3">
    <source>
        <dbReference type="ARBA" id="ARBA00022475"/>
    </source>
</evidence>
<evidence type="ECO:0000259" key="12">
    <source>
        <dbReference type="PROSITE" id="PS50929"/>
    </source>
</evidence>
<dbReference type="PANTHER" id="PTHR24221:SF654">
    <property type="entry name" value="ATP-BINDING CASSETTE SUB-FAMILY B MEMBER 6"/>
    <property type="match status" value="1"/>
</dbReference>